<protein>
    <submittedName>
        <fullName evidence="2">Uncharacterized protein</fullName>
    </submittedName>
</protein>
<sequence>MIPDTLNGALLLSLIDFFLSFIIIGGIGLILAAFPVLNRFGAISDESLKSGH</sequence>
<dbReference type="KEGG" id="dvn:HQ394_17125"/>
<evidence type="ECO:0000256" key="1">
    <source>
        <dbReference type="SAM" id="Phobius"/>
    </source>
</evidence>
<gene>
    <name evidence="2" type="ORF">HQ394_17125</name>
</gene>
<keyword evidence="1" id="KW-1133">Transmembrane helix</keyword>
<proteinExistence type="predicted"/>
<keyword evidence="1" id="KW-0472">Membrane</keyword>
<dbReference type="Proteomes" id="UP000516369">
    <property type="component" value="Chromosome"/>
</dbReference>
<dbReference type="RefSeq" id="WP_190261203.1">
    <property type="nucleotide sequence ID" value="NZ_CP053923.1"/>
</dbReference>
<evidence type="ECO:0000313" key="2">
    <source>
        <dbReference type="EMBL" id="QNT70730.1"/>
    </source>
</evidence>
<reference evidence="2 3" key="1">
    <citation type="submission" date="2020-05" db="EMBL/GenBank/DDBJ databases">
        <title>Complete closed genome sequence of Defluviicoccus vanus.</title>
        <authorList>
            <person name="Bessarab I."/>
            <person name="Arumugam K."/>
            <person name="Maszenan A.M."/>
            <person name="Seviour R.J."/>
            <person name="Williams R.B."/>
        </authorList>
    </citation>
    <scope>NUCLEOTIDE SEQUENCE [LARGE SCALE GENOMIC DNA]</scope>
    <source>
        <strain evidence="2 3">Ben 114</strain>
    </source>
</reference>
<dbReference type="EMBL" id="CP053923">
    <property type="protein sequence ID" value="QNT70730.1"/>
    <property type="molecule type" value="Genomic_DNA"/>
</dbReference>
<keyword evidence="3" id="KW-1185">Reference proteome</keyword>
<feature type="transmembrane region" description="Helical" evidence="1">
    <location>
        <begin position="12"/>
        <end position="37"/>
    </location>
</feature>
<evidence type="ECO:0000313" key="3">
    <source>
        <dbReference type="Proteomes" id="UP000516369"/>
    </source>
</evidence>
<name>A0A7H1N4U4_9PROT</name>
<accession>A0A7H1N4U4</accession>
<keyword evidence="1" id="KW-0812">Transmembrane</keyword>
<dbReference type="AlphaFoldDB" id="A0A7H1N4U4"/>
<organism evidence="2 3">
    <name type="scientific">Defluviicoccus vanus</name>
    <dbReference type="NCBI Taxonomy" id="111831"/>
    <lineage>
        <taxon>Bacteria</taxon>
        <taxon>Pseudomonadati</taxon>
        <taxon>Pseudomonadota</taxon>
        <taxon>Alphaproteobacteria</taxon>
        <taxon>Rhodospirillales</taxon>
        <taxon>Rhodospirillaceae</taxon>
        <taxon>Defluviicoccus</taxon>
    </lineage>
</organism>